<evidence type="ECO:0000256" key="1">
    <source>
        <dbReference type="SAM" id="SignalP"/>
    </source>
</evidence>
<dbReference type="EMBL" id="DNAA01000150">
    <property type="protein sequence ID" value="HBA09146.1"/>
    <property type="molecule type" value="Genomic_DNA"/>
</dbReference>
<accession>A0A351RAS5</accession>
<proteinExistence type="predicted"/>
<evidence type="ECO:0000313" key="3">
    <source>
        <dbReference type="Proteomes" id="UP000264313"/>
    </source>
</evidence>
<comment type="caution">
    <text evidence="2">The sequence shown here is derived from an EMBL/GenBank/DDBJ whole genome shotgun (WGS) entry which is preliminary data.</text>
</comment>
<keyword evidence="1" id="KW-0732">Signal</keyword>
<name>A0A351RAS5_9PROT</name>
<evidence type="ECO:0000313" key="2">
    <source>
        <dbReference type="EMBL" id="HBA09146.1"/>
    </source>
</evidence>
<sequence>MKLNVIKLITLLAMGASINTYAAAEVDRQSSSKLLMYIQPVDYTNPIKLWHPYHDYWLYQGPIVEKLAMAKLSDAYGDVAMCEVNQSGKALVWLQPKLFYNPQVQLFYGEVTADVYKGIGEHLGEYVGKSQVRGFLSMQTEASIEEAYAVAIADVVAKMQADAALQARMSSQAQSSSAESTPCGMVTLFPTKKIRAMSF</sequence>
<gene>
    <name evidence="2" type="ORF">DCW48_06030</name>
</gene>
<dbReference type="STRING" id="1132855.GCA_000384255_02186"/>
<dbReference type="AlphaFoldDB" id="A0A351RAS5"/>
<organism evidence="2 3">
    <name type="scientific">Methylotenera mobilis</name>
    <dbReference type="NCBI Taxonomy" id="359408"/>
    <lineage>
        <taxon>Bacteria</taxon>
        <taxon>Pseudomonadati</taxon>
        <taxon>Pseudomonadota</taxon>
        <taxon>Betaproteobacteria</taxon>
        <taxon>Nitrosomonadales</taxon>
        <taxon>Methylophilaceae</taxon>
        <taxon>Methylotenera</taxon>
    </lineage>
</organism>
<feature type="chain" id="PRO_5016758880" evidence="1">
    <location>
        <begin position="23"/>
        <end position="199"/>
    </location>
</feature>
<feature type="signal peptide" evidence="1">
    <location>
        <begin position="1"/>
        <end position="22"/>
    </location>
</feature>
<protein>
    <submittedName>
        <fullName evidence="2">Uncharacterized protein</fullName>
    </submittedName>
</protein>
<reference evidence="2 3" key="1">
    <citation type="journal article" date="2018" name="Nat. Biotechnol.">
        <title>A standardized bacterial taxonomy based on genome phylogeny substantially revises the tree of life.</title>
        <authorList>
            <person name="Parks D.H."/>
            <person name="Chuvochina M."/>
            <person name="Waite D.W."/>
            <person name="Rinke C."/>
            <person name="Skarshewski A."/>
            <person name="Chaumeil P.A."/>
            <person name="Hugenholtz P."/>
        </authorList>
    </citation>
    <scope>NUCLEOTIDE SEQUENCE [LARGE SCALE GENOMIC DNA]</scope>
    <source>
        <strain evidence="2">UBA9958</strain>
    </source>
</reference>
<dbReference type="Proteomes" id="UP000264313">
    <property type="component" value="Unassembled WGS sequence"/>
</dbReference>